<evidence type="ECO:0000313" key="1">
    <source>
        <dbReference type="EMBL" id="RZC50005.1"/>
    </source>
</evidence>
<dbReference type="EMBL" id="CM010716">
    <property type="protein sequence ID" value="RZC50005.1"/>
    <property type="molecule type" value="Genomic_DNA"/>
</dbReference>
<accession>A0A4Y7IRB7</accession>
<name>A0A4Y7IRB7_PAPSO</name>
<organism evidence="1 2">
    <name type="scientific">Papaver somniferum</name>
    <name type="common">Opium poppy</name>
    <dbReference type="NCBI Taxonomy" id="3469"/>
    <lineage>
        <taxon>Eukaryota</taxon>
        <taxon>Viridiplantae</taxon>
        <taxon>Streptophyta</taxon>
        <taxon>Embryophyta</taxon>
        <taxon>Tracheophyta</taxon>
        <taxon>Spermatophyta</taxon>
        <taxon>Magnoliopsida</taxon>
        <taxon>Ranunculales</taxon>
        <taxon>Papaveraceae</taxon>
        <taxon>Papaveroideae</taxon>
        <taxon>Papaver</taxon>
    </lineage>
</organism>
<dbReference type="AlphaFoldDB" id="A0A4Y7IRB7"/>
<protein>
    <submittedName>
        <fullName evidence="1">Uncharacterized protein</fullName>
    </submittedName>
</protein>
<keyword evidence="2" id="KW-1185">Reference proteome</keyword>
<reference evidence="1 2" key="1">
    <citation type="journal article" date="2018" name="Science">
        <title>The opium poppy genome and morphinan production.</title>
        <authorList>
            <person name="Guo L."/>
            <person name="Winzer T."/>
            <person name="Yang X."/>
            <person name="Li Y."/>
            <person name="Ning Z."/>
            <person name="He Z."/>
            <person name="Teodor R."/>
            <person name="Lu Y."/>
            <person name="Bowser T.A."/>
            <person name="Graham I.A."/>
            <person name="Ye K."/>
        </authorList>
    </citation>
    <scope>NUCLEOTIDE SEQUENCE [LARGE SCALE GENOMIC DNA]</scope>
    <source>
        <strain evidence="2">cv. HN1</strain>
        <tissue evidence="1">Leaves</tissue>
    </source>
</reference>
<dbReference type="Proteomes" id="UP000316621">
    <property type="component" value="Chromosome 2"/>
</dbReference>
<sequence>MSGGRKDDFFDSFCLAPKLSNSLGLEAAVDAATEFLSKAVKLVMVAGPKLRVAKAGKLKPNLDRFSVSASSVFSTAWEIELVVGEQGRMDRLQVVVAAGRDATTSGFGLKLLTFQT</sequence>
<dbReference type="STRING" id="3469.A0A4Y7IRB7"/>
<gene>
    <name evidence="1" type="ORF">C5167_018424</name>
</gene>
<dbReference type="Gramene" id="RZC50005">
    <property type="protein sequence ID" value="RZC50005"/>
    <property type="gene ID" value="C5167_018424"/>
</dbReference>
<proteinExistence type="predicted"/>
<evidence type="ECO:0000313" key="2">
    <source>
        <dbReference type="Proteomes" id="UP000316621"/>
    </source>
</evidence>